<dbReference type="Pfam" id="PF08592">
    <property type="entry name" value="Anthrone_oxy"/>
    <property type="match status" value="1"/>
</dbReference>
<keyword evidence="8" id="KW-1185">Reference proteome</keyword>
<evidence type="ECO:0000313" key="7">
    <source>
        <dbReference type="EMBL" id="KAH6658403.1"/>
    </source>
</evidence>
<sequence>MSSHFQTTVGFTSIAASSWLAGSIASISIISVPALISAANDSSTSPVLATRLWRIIYERGKASMPIVAATAAIGYGTLAYNRYSTQRPWLPFAFSSFMAVAIVPFTVVTMSSTNSSLIQISESKTAPGTAEGVVALLARWGSLNLTRSLLPFVGALTAIWYI</sequence>
<dbReference type="Proteomes" id="UP000758603">
    <property type="component" value="Unassembled WGS sequence"/>
</dbReference>
<comment type="subcellular location">
    <subcellularLocation>
        <location evidence="1">Membrane</location>
        <topology evidence="1">Multi-pass membrane protein</topology>
    </subcellularLocation>
</comment>
<protein>
    <recommendedName>
        <fullName evidence="9">DUF1772-domain-containing protein</fullName>
    </recommendedName>
</protein>
<evidence type="ECO:0000256" key="3">
    <source>
        <dbReference type="ARBA" id="ARBA00022989"/>
    </source>
</evidence>
<dbReference type="AlphaFoldDB" id="A0A9P8UUD8"/>
<comment type="similarity">
    <text evidence="5">Belongs to the anthrone oxygenase family.</text>
</comment>
<dbReference type="OrthoDB" id="5954308at2759"/>
<dbReference type="GeneID" id="70135859"/>
<accession>A0A9P8UUD8</accession>
<gene>
    <name evidence="7" type="ORF">BKA67DRAFT_656596</name>
</gene>
<feature type="transmembrane region" description="Helical" evidence="6">
    <location>
        <begin position="92"/>
        <end position="111"/>
    </location>
</feature>
<evidence type="ECO:0000256" key="1">
    <source>
        <dbReference type="ARBA" id="ARBA00004141"/>
    </source>
</evidence>
<keyword evidence="3 6" id="KW-1133">Transmembrane helix</keyword>
<dbReference type="EMBL" id="JAGPXC010000002">
    <property type="protein sequence ID" value="KAH6658403.1"/>
    <property type="molecule type" value="Genomic_DNA"/>
</dbReference>
<feature type="transmembrane region" description="Helical" evidence="6">
    <location>
        <begin position="62"/>
        <end position="80"/>
    </location>
</feature>
<comment type="caution">
    <text evidence="7">The sequence shown here is derived from an EMBL/GenBank/DDBJ whole genome shotgun (WGS) entry which is preliminary data.</text>
</comment>
<keyword evidence="2 6" id="KW-0812">Transmembrane</keyword>
<evidence type="ECO:0000256" key="5">
    <source>
        <dbReference type="ARBA" id="ARBA00034313"/>
    </source>
</evidence>
<dbReference type="InterPro" id="IPR013901">
    <property type="entry name" value="Anthrone_oxy"/>
</dbReference>
<evidence type="ECO:0000313" key="8">
    <source>
        <dbReference type="Proteomes" id="UP000758603"/>
    </source>
</evidence>
<dbReference type="GO" id="GO:0016020">
    <property type="term" value="C:membrane"/>
    <property type="evidence" value="ECO:0007669"/>
    <property type="project" value="UniProtKB-SubCell"/>
</dbReference>
<evidence type="ECO:0000256" key="6">
    <source>
        <dbReference type="SAM" id="Phobius"/>
    </source>
</evidence>
<evidence type="ECO:0000256" key="2">
    <source>
        <dbReference type="ARBA" id="ARBA00022692"/>
    </source>
</evidence>
<dbReference type="RefSeq" id="XP_045962637.1">
    <property type="nucleotide sequence ID" value="XM_046106968.1"/>
</dbReference>
<evidence type="ECO:0000256" key="4">
    <source>
        <dbReference type="ARBA" id="ARBA00023136"/>
    </source>
</evidence>
<organism evidence="7 8">
    <name type="scientific">Truncatella angustata</name>
    <dbReference type="NCBI Taxonomy" id="152316"/>
    <lineage>
        <taxon>Eukaryota</taxon>
        <taxon>Fungi</taxon>
        <taxon>Dikarya</taxon>
        <taxon>Ascomycota</taxon>
        <taxon>Pezizomycotina</taxon>
        <taxon>Sordariomycetes</taxon>
        <taxon>Xylariomycetidae</taxon>
        <taxon>Amphisphaeriales</taxon>
        <taxon>Sporocadaceae</taxon>
        <taxon>Truncatella</taxon>
    </lineage>
</organism>
<keyword evidence="4 6" id="KW-0472">Membrane</keyword>
<dbReference type="PANTHER" id="PTHR35042:SF1">
    <property type="entry name" value="DUF1772-DOMAIN-CONTAINING PROTEIN"/>
    <property type="match status" value="1"/>
</dbReference>
<proteinExistence type="inferred from homology"/>
<name>A0A9P8UUD8_9PEZI</name>
<evidence type="ECO:0008006" key="9">
    <source>
        <dbReference type="Google" id="ProtNLM"/>
    </source>
</evidence>
<dbReference type="PANTHER" id="PTHR35042">
    <property type="entry name" value="ANTHRONE OXYGENASE ENCC"/>
    <property type="match status" value="1"/>
</dbReference>
<reference evidence="7" key="1">
    <citation type="journal article" date="2021" name="Nat. Commun.">
        <title>Genetic determinants of endophytism in the Arabidopsis root mycobiome.</title>
        <authorList>
            <person name="Mesny F."/>
            <person name="Miyauchi S."/>
            <person name="Thiergart T."/>
            <person name="Pickel B."/>
            <person name="Atanasova L."/>
            <person name="Karlsson M."/>
            <person name="Huettel B."/>
            <person name="Barry K.W."/>
            <person name="Haridas S."/>
            <person name="Chen C."/>
            <person name="Bauer D."/>
            <person name="Andreopoulos W."/>
            <person name="Pangilinan J."/>
            <person name="LaButti K."/>
            <person name="Riley R."/>
            <person name="Lipzen A."/>
            <person name="Clum A."/>
            <person name="Drula E."/>
            <person name="Henrissat B."/>
            <person name="Kohler A."/>
            <person name="Grigoriev I.V."/>
            <person name="Martin F.M."/>
            <person name="Hacquard S."/>
        </authorList>
    </citation>
    <scope>NUCLEOTIDE SEQUENCE</scope>
    <source>
        <strain evidence="7">MPI-SDFR-AT-0073</strain>
    </source>
</reference>